<feature type="region of interest" description="Disordered" evidence="1">
    <location>
        <begin position="134"/>
        <end position="153"/>
    </location>
</feature>
<comment type="caution">
    <text evidence="2">The sequence shown here is derived from an EMBL/GenBank/DDBJ whole genome shotgun (WGS) entry which is preliminary data.</text>
</comment>
<dbReference type="Gene3D" id="1.25.40.120">
    <property type="entry name" value="Protein prenylyltransferase"/>
    <property type="match status" value="1"/>
</dbReference>
<feature type="region of interest" description="Disordered" evidence="1">
    <location>
        <begin position="1"/>
        <end position="25"/>
    </location>
</feature>
<dbReference type="EMBL" id="BSXW01000134">
    <property type="protein sequence ID" value="GMF12887.1"/>
    <property type="molecule type" value="Genomic_DNA"/>
</dbReference>
<dbReference type="Proteomes" id="UP001165083">
    <property type="component" value="Unassembled WGS sequence"/>
</dbReference>
<proteinExistence type="predicted"/>
<gene>
    <name evidence="2" type="ORF">Plil01_000343100</name>
</gene>
<name>A0A9W6THL6_9STRA</name>
<evidence type="ECO:0000313" key="2">
    <source>
        <dbReference type="EMBL" id="GMF12887.1"/>
    </source>
</evidence>
<feature type="compositionally biased region" description="Low complexity" evidence="1">
    <location>
        <begin position="134"/>
        <end position="146"/>
    </location>
</feature>
<sequence>MHGRVKSVEREKEQQKSDAQRQEDLSKVRAYHEVAGKVLAMKRQQLFEPGALPLTSHLLLLNPEFHVLWSYRRQTIDALAAKAEDPAAEMQELAKTELKLTLVRQKSQAKVAHLSYLLALCGDFLVRTRCNATPSRTRRGSSASGSLIADWET</sequence>
<evidence type="ECO:0000256" key="1">
    <source>
        <dbReference type="SAM" id="MobiDB-lite"/>
    </source>
</evidence>
<protein>
    <submittedName>
        <fullName evidence="2">Unnamed protein product</fullName>
    </submittedName>
</protein>
<keyword evidence="3" id="KW-1185">Reference proteome</keyword>
<organism evidence="2 3">
    <name type="scientific">Phytophthora lilii</name>
    <dbReference type="NCBI Taxonomy" id="2077276"/>
    <lineage>
        <taxon>Eukaryota</taxon>
        <taxon>Sar</taxon>
        <taxon>Stramenopiles</taxon>
        <taxon>Oomycota</taxon>
        <taxon>Peronosporomycetes</taxon>
        <taxon>Peronosporales</taxon>
        <taxon>Peronosporaceae</taxon>
        <taxon>Phytophthora</taxon>
    </lineage>
</organism>
<dbReference type="OrthoDB" id="1658at2759"/>
<dbReference type="AlphaFoldDB" id="A0A9W6THL6"/>
<dbReference type="SUPFAM" id="SSF48439">
    <property type="entry name" value="Protein prenylyltransferase"/>
    <property type="match status" value="1"/>
</dbReference>
<reference evidence="2" key="1">
    <citation type="submission" date="2023-04" db="EMBL/GenBank/DDBJ databases">
        <title>Phytophthora lilii NBRC 32176.</title>
        <authorList>
            <person name="Ichikawa N."/>
            <person name="Sato H."/>
            <person name="Tonouchi N."/>
        </authorList>
    </citation>
    <scope>NUCLEOTIDE SEQUENCE</scope>
    <source>
        <strain evidence="2">NBRC 32176</strain>
    </source>
</reference>
<evidence type="ECO:0000313" key="3">
    <source>
        <dbReference type="Proteomes" id="UP001165083"/>
    </source>
</evidence>
<accession>A0A9W6THL6</accession>